<dbReference type="EMBL" id="HF920633">
    <property type="protein sequence ID" value="CCV01750.1"/>
    <property type="molecule type" value="Genomic_DNA"/>
</dbReference>
<evidence type="ECO:0000313" key="1">
    <source>
        <dbReference type="EMBL" id="CCV01750.1"/>
    </source>
</evidence>
<name>S6DF46_9VIRU</name>
<accession>S6DF46</accession>
<keyword evidence="2" id="KW-1185">Reference proteome</keyword>
<dbReference type="GeneID" id="16414412"/>
<organism evidence="1 2">
    <name type="scientific">Invertebrate iridescent virus 22</name>
    <dbReference type="NCBI Taxonomy" id="345198"/>
    <lineage>
        <taxon>Viruses</taxon>
        <taxon>Varidnaviria</taxon>
        <taxon>Bamfordvirae</taxon>
        <taxon>Nucleocytoviricota</taxon>
        <taxon>Megaviricetes</taxon>
        <taxon>Pimascovirales</taxon>
        <taxon>Pimascovirales incertae sedis</taxon>
        <taxon>Iridoviridae</taxon>
        <taxon>Betairidovirinae</taxon>
        <taxon>Chloriridovirus</taxon>
        <taxon>Chloriridovirus simulium1</taxon>
    </lineage>
</organism>
<evidence type="ECO:0000313" key="2">
    <source>
        <dbReference type="Proteomes" id="UP000154968"/>
    </source>
</evidence>
<dbReference type="RefSeq" id="YP_008357371.1">
    <property type="nucleotide sequence ID" value="NC_021901.1"/>
</dbReference>
<proteinExistence type="predicted"/>
<protein>
    <submittedName>
        <fullName evidence="1">Uncharacterized protein</fullName>
    </submittedName>
</protein>
<sequence length="86" mass="9900">MTNLLYFLLILSVVSTNACRSSHKEIEIVRIASYHSPSLCTTYCYSNCVVAAQQRELHIESYTCEKPDPYGKDTRCECTLYRCHDI</sequence>
<gene>
    <name evidence="1" type="primary">073R</name>
    <name evidence="1" type="ORF">IIV22_073R</name>
</gene>
<dbReference type="Proteomes" id="UP000154968">
    <property type="component" value="Segment"/>
</dbReference>
<dbReference type="KEGG" id="vg:16414412"/>
<reference evidence="1 2" key="1">
    <citation type="journal article" date="2013" name="J. Gen. Virol.">
        <title>Complete genome sequence of invertebrate iridescent virus 22 isolated from a blackfly larva.</title>
        <authorList>
            <person name="Piegu B."/>
            <person name="Guizard S."/>
            <person name="Spears T."/>
            <person name="Cruaud C."/>
            <person name="Couloux A."/>
            <person name="Bideshi D.K."/>
            <person name="Federici B.A."/>
            <person name="Bigot Y."/>
        </authorList>
    </citation>
    <scope>NUCLEOTIDE SEQUENCE [LARGE SCALE GENOMIC DNA]</scope>
</reference>